<evidence type="ECO:0000256" key="3">
    <source>
        <dbReference type="ARBA" id="ARBA00022777"/>
    </source>
</evidence>
<proteinExistence type="inferred from homology"/>
<dbReference type="InterPro" id="IPR018197">
    <property type="entry name" value="Glycerate_kinase_RE-like"/>
</dbReference>
<dbReference type="PANTHER" id="PTHR21599:SF0">
    <property type="entry name" value="GLYCERATE KINASE"/>
    <property type="match status" value="1"/>
</dbReference>
<dbReference type="EMBL" id="CP027059">
    <property type="protein sequence ID" value="UQZ81521.1"/>
    <property type="molecule type" value="Genomic_DNA"/>
</dbReference>
<evidence type="ECO:0000313" key="5">
    <source>
        <dbReference type="EMBL" id="UQZ81521.1"/>
    </source>
</evidence>
<dbReference type="Gene3D" id="3.90.1510.10">
    <property type="entry name" value="Glycerate kinase, domain 2"/>
    <property type="match status" value="1"/>
</dbReference>
<dbReference type="PIRSF" id="PIRSF006078">
    <property type="entry name" value="GlxK"/>
    <property type="match status" value="1"/>
</dbReference>
<keyword evidence="3 4" id="KW-0418">Kinase</keyword>
<reference evidence="5" key="2">
    <citation type="journal article" date="2021" name="J Anim Sci Technol">
        <title>Complete genome sequence of Paenibacillus konkukensis sp. nov. SK3146 as a potential probiotic strain.</title>
        <authorList>
            <person name="Jung H.I."/>
            <person name="Park S."/>
            <person name="Niu K.M."/>
            <person name="Lee S.W."/>
            <person name="Kothari D."/>
            <person name="Yi K.J."/>
            <person name="Kim S.K."/>
        </authorList>
    </citation>
    <scope>NUCLEOTIDE SEQUENCE</scope>
    <source>
        <strain evidence="5">SK3146</strain>
    </source>
</reference>
<organism evidence="5 6">
    <name type="scientific">Paenibacillus konkukensis</name>
    <dbReference type="NCBI Taxonomy" id="2020716"/>
    <lineage>
        <taxon>Bacteria</taxon>
        <taxon>Bacillati</taxon>
        <taxon>Bacillota</taxon>
        <taxon>Bacilli</taxon>
        <taxon>Bacillales</taxon>
        <taxon>Paenibacillaceae</taxon>
        <taxon>Paenibacillus</taxon>
    </lineage>
</organism>
<dbReference type="Gene3D" id="3.40.50.10350">
    <property type="entry name" value="Glycerate kinase, domain 1"/>
    <property type="match status" value="1"/>
</dbReference>
<accession>A0ABY4RI50</accession>
<gene>
    <name evidence="5" type="primary">glxK</name>
    <name evidence="5" type="ORF">SK3146_00677</name>
</gene>
<sequence length="386" mass="39785">MEGDSSVKIVLAPDSYKGSLTAGEACDAMERGIRRAVPEAHIVKVPMADGGEGTVRSLVDATGGTTHKVSVRGPLGAQVEAMYGVLGDGATAVIEVAEASGLYLIRPEERNPLAATTYGMGELIKDALDRGCRSFIIGLGGSATNDGGAGMAEALGARFLDESGRPVGQGGEALGRLASIDGSGMDLRLRESRFIVACDVDNPLCGPQGASAVFGPQKGATPEMADRLDEALRTYAAVVQRDIGADILELPGAGAAGGLGGGAVAFLNAELKPGVEIVIEAAQLAKHLEGADLVLSGEGQCDFQTERGKTPYGVAKQAKRLGVPCVLIAGSIGQGIECLYDSGVVSVFPLTDKPMPLEQAMREAPRLAEDAAERVVRLFALLKKRS</sequence>
<dbReference type="Proteomes" id="UP001057134">
    <property type="component" value="Chromosome"/>
</dbReference>
<evidence type="ECO:0000313" key="6">
    <source>
        <dbReference type="Proteomes" id="UP001057134"/>
    </source>
</evidence>
<evidence type="ECO:0000256" key="4">
    <source>
        <dbReference type="PIRNR" id="PIRNR006078"/>
    </source>
</evidence>
<dbReference type="InterPro" id="IPR018193">
    <property type="entry name" value="Glyc_kinase_flavodox-like_fold"/>
</dbReference>
<dbReference type="SUPFAM" id="SSF110738">
    <property type="entry name" value="Glycerate kinase I"/>
    <property type="match status" value="1"/>
</dbReference>
<evidence type="ECO:0000256" key="1">
    <source>
        <dbReference type="ARBA" id="ARBA00006284"/>
    </source>
</evidence>
<name>A0ABY4RI50_9BACL</name>
<dbReference type="GO" id="GO:0008887">
    <property type="term" value="F:glycerate kinase activity"/>
    <property type="evidence" value="ECO:0007669"/>
    <property type="project" value="UniProtKB-EC"/>
</dbReference>
<keyword evidence="6" id="KW-1185">Reference proteome</keyword>
<dbReference type="EC" id="2.7.1.31" evidence="5"/>
<dbReference type="PANTHER" id="PTHR21599">
    <property type="entry name" value="GLYCERATE KINASE"/>
    <property type="match status" value="1"/>
</dbReference>
<dbReference type="NCBIfam" id="TIGR00045">
    <property type="entry name" value="glycerate kinase"/>
    <property type="match status" value="1"/>
</dbReference>
<reference evidence="5" key="1">
    <citation type="submission" date="2018-02" db="EMBL/GenBank/DDBJ databases">
        <authorList>
            <person name="Kim S.-K."/>
            <person name="Jung H.-I."/>
            <person name="Lee S.-W."/>
        </authorList>
    </citation>
    <scope>NUCLEOTIDE SEQUENCE</scope>
    <source>
        <strain evidence="5">SK3146</strain>
    </source>
</reference>
<evidence type="ECO:0000256" key="2">
    <source>
        <dbReference type="ARBA" id="ARBA00022679"/>
    </source>
</evidence>
<keyword evidence="2 4" id="KW-0808">Transferase</keyword>
<dbReference type="InterPro" id="IPR004381">
    <property type="entry name" value="Glycerate_kinase"/>
</dbReference>
<protein>
    <submittedName>
        <fullName evidence="5">Glycerate kinase</fullName>
        <ecNumber evidence="5">2.7.1.31</ecNumber>
    </submittedName>
</protein>
<comment type="similarity">
    <text evidence="1 4">Belongs to the glycerate kinase type-1 family.</text>
</comment>
<dbReference type="InterPro" id="IPR036129">
    <property type="entry name" value="Glycerate_kinase_sf"/>
</dbReference>
<dbReference type="Pfam" id="PF02595">
    <property type="entry name" value="Gly_kinase"/>
    <property type="match status" value="1"/>
</dbReference>